<comment type="caution">
    <text evidence="1">The sequence shown here is derived from an EMBL/GenBank/DDBJ whole genome shotgun (WGS) entry which is preliminary data.</text>
</comment>
<evidence type="ECO:0000313" key="1">
    <source>
        <dbReference type="EMBL" id="KKL57937.1"/>
    </source>
</evidence>
<dbReference type="AlphaFoldDB" id="A0A0F9G3M7"/>
<proteinExistence type="predicted"/>
<protein>
    <submittedName>
        <fullName evidence="1">Uncharacterized protein</fullName>
    </submittedName>
</protein>
<sequence>MTAQQLANLGVYDAKTIKIYPRLILSLCGLEKQGKTHFGLTAPGDIMYFNLDNRMEGVIDKFSQEKTISVVDISFSDNQDKAIEEWDKYMTVYNLALADPKIRTIIVDTATELWELLRFARFGRSSNVSFLYAPLNAEFAKMIRQPSKNTNVIFLHKMKPVYLNDKRTGDYERAGFGNMGFTVQVNAQIWRDEEGDRDFHCYIKDSGQNSDAAGEDLVGPLCNFPMLATTILPDTDPSYWE</sequence>
<reference evidence="1" key="1">
    <citation type="journal article" date="2015" name="Nature">
        <title>Complex archaea that bridge the gap between prokaryotes and eukaryotes.</title>
        <authorList>
            <person name="Spang A."/>
            <person name="Saw J.H."/>
            <person name="Jorgensen S.L."/>
            <person name="Zaremba-Niedzwiedzka K."/>
            <person name="Martijn J."/>
            <person name="Lind A.E."/>
            <person name="van Eijk R."/>
            <person name="Schleper C."/>
            <person name="Guy L."/>
            <person name="Ettema T.J."/>
        </authorList>
    </citation>
    <scope>NUCLEOTIDE SEQUENCE</scope>
</reference>
<gene>
    <name evidence="1" type="ORF">LCGC14_2230450</name>
</gene>
<organism evidence="1">
    <name type="scientific">marine sediment metagenome</name>
    <dbReference type="NCBI Taxonomy" id="412755"/>
    <lineage>
        <taxon>unclassified sequences</taxon>
        <taxon>metagenomes</taxon>
        <taxon>ecological metagenomes</taxon>
    </lineage>
</organism>
<accession>A0A0F9G3M7</accession>
<dbReference type="EMBL" id="LAZR01029991">
    <property type="protein sequence ID" value="KKL57937.1"/>
    <property type="molecule type" value="Genomic_DNA"/>
</dbReference>
<name>A0A0F9G3M7_9ZZZZ</name>